<protein>
    <submittedName>
        <fullName evidence="2">Uncharacterized protein</fullName>
    </submittedName>
</protein>
<keyword evidence="3" id="KW-1185">Reference proteome</keyword>
<evidence type="ECO:0000313" key="3">
    <source>
        <dbReference type="Proteomes" id="UP000008021"/>
    </source>
</evidence>
<reference evidence="2" key="2">
    <citation type="submission" date="2018-05" db="EMBL/GenBank/DDBJ databases">
        <title>OmerRS3 (Oryza meridionalis Reference Sequence Version 3).</title>
        <authorList>
            <person name="Zhang J."/>
            <person name="Kudrna D."/>
            <person name="Lee S."/>
            <person name="Talag J."/>
            <person name="Welchert J."/>
            <person name="Wing R.A."/>
        </authorList>
    </citation>
    <scope>NUCLEOTIDE SEQUENCE [LARGE SCALE GENOMIC DNA]</scope>
    <source>
        <strain evidence="2">cv. OR44</strain>
    </source>
</reference>
<feature type="transmembrane region" description="Helical" evidence="1">
    <location>
        <begin position="34"/>
        <end position="53"/>
    </location>
</feature>
<keyword evidence="1" id="KW-1133">Transmembrane helix</keyword>
<sequence length="77" mass="8448">MTKILKNKVPLDSNPFGFFGTGAKRQLMLLSHSVVCVMSMVMVSRAFGLLALLGSENEIWLAPNLDLPNAPPFIFVL</sequence>
<evidence type="ECO:0000313" key="2">
    <source>
        <dbReference type="EnsemblPlants" id="OMERI06G12640.1"/>
    </source>
</evidence>
<keyword evidence="1" id="KW-0472">Membrane</keyword>
<accession>A0A0E0E0K0</accession>
<keyword evidence="1" id="KW-0812">Transmembrane</keyword>
<dbReference type="Gramene" id="OMERI06G12640.1">
    <property type="protein sequence ID" value="OMERI06G12640.1"/>
    <property type="gene ID" value="OMERI06G12640"/>
</dbReference>
<evidence type="ECO:0000256" key="1">
    <source>
        <dbReference type="SAM" id="Phobius"/>
    </source>
</evidence>
<reference evidence="2" key="1">
    <citation type="submission" date="2015-04" db="UniProtKB">
        <authorList>
            <consortium name="EnsemblPlants"/>
        </authorList>
    </citation>
    <scope>IDENTIFICATION</scope>
</reference>
<dbReference type="Proteomes" id="UP000008021">
    <property type="component" value="Chromosome 6"/>
</dbReference>
<dbReference type="AlphaFoldDB" id="A0A0E0E0K0"/>
<proteinExistence type="predicted"/>
<dbReference type="HOGENOM" id="CLU_2430570_0_0_1"/>
<dbReference type="EnsemblPlants" id="OMERI06G12640.1">
    <property type="protein sequence ID" value="OMERI06G12640.1"/>
    <property type="gene ID" value="OMERI06G12640"/>
</dbReference>
<organism evidence="2">
    <name type="scientific">Oryza meridionalis</name>
    <dbReference type="NCBI Taxonomy" id="40149"/>
    <lineage>
        <taxon>Eukaryota</taxon>
        <taxon>Viridiplantae</taxon>
        <taxon>Streptophyta</taxon>
        <taxon>Embryophyta</taxon>
        <taxon>Tracheophyta</taxon>
        <taxon>Spermatophyta</taxon>
        <taxon>Magnoliopsida</taxon>
        <taxon>Liliopsida</taxon>
        <taxon>Poales</taxon>
        <taxon>Poaceae</taxon>
        <taxon>BOP clade</taxon>
        <taxon>Oryzoideae</taxon>
        <taxon>Oryzeae</taxon>
        <taxon>Oryzinae</taxon>
        <taxon>Oryza</taxon>
    </lineage>
</organism>
<name>A0A0E0E0K0_9ORYZ</name>